<evidence type="ECO:0000313" key="2">
    <source>
        <dbReference type="Proteomes" id="UP000334019"/>
    </source>
</evidence>
<dbReference type="RefSeq" id="WP_153758452.1">
    <property type="nucleotide sequence ID" value="NZ_CP045851.1"/>
</dbReference>
<dbReference type="Proteomes" id="UP000334019">
    <property type="component" value="Chromosome"/>
</dbReference>
<dbReference type="AlphaFoldDB" id="A0A5Q2RIY1"/>
<protein>
    <submittedName>
        <fullName evidence="1">Uncharacterized protein</fullName>
    </submittedName>
</protein>
<keyword evidence="2" id="KW-1185">Reference proteome</keyword>
<name>A0A5Q2RIY1_9ACTN</name>
<evidence type="ECO:0000313" key="1">
    <source>
        <dbReference type="EMBL" id="QGG94346.1"/>
    </source>
</evidence>
<dbReference type="KEGG" id="atq:GH723_04085"/>
<dbReference type="EMBL" id="CP045851">
    <property type="protein sequence ID" value="QGG94346.1"/>
    <property type="molecule type" value="Genomic_DNA"/>
</dbReference>
<proteinExistence type="predicted"/>
<accession>A0A5Q2RIY1</accession>
<organism evidence="1 2">
    <name type="scientific">Actinomarinicola tropica</name>
    <dbReference type="NCBI Taxonomy" id="2789776"/>
    <lineage>
        <taxon>Bacteria</taxon>
        <taxon>Bacillati</taxon>
        <taxon>Actinomycetota</taxon>
        <taxon>Acidimicrobiia</taxon>
        <taxon>Acidimicrobiales</taxon>
        <taxon>Iamiaceae</taxon>
        <taxon>Actinomarinicola</taxon>
    </lineage>
</organism>
<reference evidence="1 2" key="1">
    <citation type="submission" date="2019-11" db="EMBL/GenBank/DDBJ databases">
        <authorList>
            <person name="He Y."/>
        </authorList>
    </citation>
    <scope>NUCLEOTIDE SEQUENCE [LARGE SCALE GENOMIC DNA]</scope>
    <source>
        <strain evidence="1 2">SCSIO 58843</strain>
    </source>
</reference>
<sequence length="457" mass="47263">MGEAGRIERIGHRGARRIAALAVVVALTVAACGDDAEPTAADQVPAVAPDDDGLVPFCEDVPPPGPVAQGELARTANPDVILMGVLQTYGQEHAESFGGLWIDRSAGSIVLAFTDDPAPHRAAIAELRPSPDDVAVVEPRPEITETTTVAESGTTVDLVQVAHTEAELLAVSEEVVGSMDELGIIGVGVKTDLNRVSIDLRLADAEIRAAVGELGPIDALCVNGPTEPPVPIDPATVDLLAVGDDELVSCDGYTFPHSALDEPGDLLDSDDPLAEAVRADLPNIGSEPDDLFAMEWRVLSRGDSEALVGGGTPPSVLLRLVEDRGRWRSEMGAVGAPCTLRRAVPEGVEAVTWALDPAYPEPGADATELHVLVSSSACSSGEPLGDRLIGPQVEVTDDEVAVAFAAAPLPAGAYTCQGSPPDAVVVTLDEPVGDRTIVDALDLPPRPPVAAADPLFG</sequence>
<gene>
    <name evidence="1" type="ORF">GH723_04085</name>
</gene>
<dbReference type="PROSITE" id="PS51257">
    <property type="entry name" value="PROKAR_LIPOPROTEIN"/>
    <property type="match status" value="1"/>
</dbReference>